<dbReference type="InterPro" id="IPR058533">
    <property type="entry name" value="Cation_efflux_TM"/>
</dbReference>
<feature type="transmembrane region" description="Helical" evidence="9">
    <location>
        <begin position="176"/>
        <end position="197"/>
    </location>
</feature>
<dbReference type="InterPro" id="IPR027470">
    <property type="entry name" value="Cation_efflux_CTD"/>
</dbReference>
<keyword evidence="3" id="KW-0813">Transport</keyword>
<dbReference type="CDD" id="cd15841">
    <property type="entry name" value="SNARE_Qc"/>
    <property type="match status" value="1"/>
</dbReference>
<comment type="subcellular location">
    <subcellularLocation>
        <location evidence="1">Membrane</location>
        <topology evidence="1">Multi-pass membrane protein</topology>
    </subcellularLocation>
</comment>
<feature type="transmembrane region" description="Helical" evidence="9">
    <location>
        <begin position="251"/>
        <end position="273"/>
    </location>
</feature>
<evidence type="ECO:0000256" key="8">
    <source>
        <dbReference type="ARBA" id="ARBA00023136"/>
    </source>
</evidence>
<dbReference type="PANTHER" id="PTHR11562:SF17">
    <property type="entry name" value="RE54080P-RELATED"/>
    <property type="match status" value="1"/>
</dbReference>
<feature type="domain" description="T-SNARE coiled-coil homology" evidence="10">
    <location>
        <begin position="459"/>
        <end position="521"/>
    </location>
</feature>
<evidence type="ECO:0000256" key="7">
    <source>
        <dbReference type="ARBA" id="ARBA00023065"/>
    </source>
</evidence>
<evidence type="ECO:0000313" key="11">
    <source>
        <dbReference type="EnsemblProtists" id="EOD31451"/>
    </source>
</evidence>
<reference evidence="12" key="1">
    <citation type="journal article" date="2013" name="Nature">
        <title>Pan genome of the phytoplankton Emiliania underpins its global distribution.</title>
        <authorList>
            <person name="Read B.A."/>
            <person name="Kegel J."/>
            <person name="Klute M.J."/>
            <person name="Kuo A."/>
            <person name="Lefebvre S.C."/>
            <person name="Maumus F."/>
            <person name="Mayer C."/>
            <person name="Miller J."/>
            <person name="Monier A."/>
            <person name="Salamov A."/>
            <person name="Young J."/>
            <person name="Aguilar M."/>
            <person name="Claverie J.M."/>
            <person name="Frickenhaus S."/>
            <person name="Gonzalez K."/>
            <person name="Herman E.K."/>
            <person name="Lin Y.C."/>
            <person name="Napier J."/>
            <person name="Ogata H."/>
            <person name="Sarno A.F."/>
            <person name="Shmutz J."/>
            <person name="Schroeder D."/>
            <person name="de Vargas C."/>
            <person name="Verret F."/>
            <person name="von Dassow P."/>
            <person name="Valentin K."/>
            <person name="Van de Peer Y."/>
            <person name="Wheeler G."/>
            <person name="Dacks J.B."/>
            <person name="Delwiche C.F."/>
            <person name="Dyhrman S.T."/>
            <person name="Glockner G."/>
            <person name="John U."/>
            <person name="Richards T."/>
            <person name="Worden A.Z."/>
            <person name="Zhang X."/>
            <person name="Grigoriev I.V."/>
            <person name="Allen A.E."/>
            <person name="Bidle K."/>
            <person name="Borodovsky M."/>
            <person name="Bowler C."/>
            <person name="Brownlee C."/>
            <person name="Cock J.M."/>
            <person name="Elias M."/>
            <person name="Gladyshev V.N."/>
            <person name="Groth M."/>
            <person name="Guda C."/>
            <person name="Hadaegh A."/>
            <person name="Iglesias-Rodriguez M.D."/>
            <person name="Jenkins J."/>
            <person name="Jones B.M."/>
            <person name="Lawson T."/>
            <person name="Leese F."/>
            <person name="Lindquist E."/>
            <person name="Lobanov A."/>
            <person name="Lomsadze A."/>
            <person name="Malik S.B."/>
            <person name="Marsh M.E."/>
            <person name="Mackinder L."/>
            <person name="Mock T."/>
            <person name="Mueller-Roeber B."/>
            <person name="Pagarete A."/>
            <person name="Parker M."/>
            <person name="Probert I."/>
            <person name="Quesneville H."/>
            <person name="Raines C."/>
            <person name="Rensing S.A."/>
            <person name="Riano-Pachon D.M."/>
            <person name="Richier S."/>
            <person name="Rokitta S."/>
            <person name="Shiraiwa Y."/>
            <person name="Soanes D.M."/>
            <person name="van der Giezen M."/>
            <person name="Wahlund T.M."/>
            <person name="Williams B."/>
            <person name="Wilson W."/>
            <person name="Wolfe G."/>
            <person name="Wurch L.L."/>
        </authorList>
    </citation>
    <scope>NUCLEOTIDE SEQUENCE</scope>
</reference>
<dbReference type="InterPro" id="IPR002524">
    <property type="entry name" value="Cation_efflux"/>
</dbReference>
<comment type="similarity">
    <text evidence="2">Belongs to the cation diffusion facilitator (CDF) transporter (TC 2.A.4) family. SLC30A subfamily.</text>
</comment>
<dbReference type="GO" id="GO:0005385">
    <property type="term" value="F:zinc ion transmembrane transporter activity"/>
    <property type="evidence" value="ECO:0007669"/>
    <property type="project" value="TreeGrafter"/>
</dbReference>
<dbReference type="Gene3D" id="1.20.5.110">
    <property type="match status" value="1"/>
</dbReference>
<feature type="transmembrane region" description="Helical" evidence="9">
    <location>
        <begin position="528"/>
        <end position="549"/>
    </location>
</feature>
<dbReference type="GeneID" id="17276724"/>
<keyword evidence="6 9" id="KW-1133">Transmembrane helix</keyword>
<keyword evidence="12" id="KW-1185">Reference proteome</keyword>
<dbReference type="InterPro" id="IPR000727">
    <property type="entry name" value="T_SNARE_dom"/>
</dbReference>
<dbReference type="SUPFAM" id="SSF161111">
    <property type="entry name" value="Cation efflux protein transmembrane domain-like"/>
    <property type="match status" value="1"/>
</dbReference>
<evidence type="ECO:0000256" key="4">
    <source>
        <dbReference type="ARBA" id="ARBA00022692"/>
    </source>
</evidence>
<keyword evidence="5" id="KW-0864">Zinc transport</keyword>
<keyword evidence="4 9" id="KW-0812">Transmembrane</keyword>
<organism evidence="11 12">
    <name type="scientific">Emiliania huxleyi (strain CCMP1516)</name>
    <dbReference type="NCBI Taxonomy" id="280463"/>
    <lineage>
        <taxon>Eukaryota</taxon>
        <taxon>Haptista</taxon>
        <taxon>Haptophyta</taxon>
        <taxon>Prymnesiophyceae</taxon>
        <taxon>Isochrysidales</taxon>
        <taxon>Noelaerhabdaceae</taxon>
        <taxon>Emiliania</taxon>
    </lineage>
</organism>
<evidence type="ECO:0000256" key="9">
    <source>
        <dbReference type="SAM" id="Phobius"/>
    </source>
</evidence>
<evidence type="ECO:0000256" key="3">
    <source>
        <dbReference type="ARBA" id="ARBA00022448"/>
    </source>
</evidence>
<dbReference type="AlphaFoldDB" id="A0A0D3K6R6"/>
<keyword evidence="8 9" id="KW-0472">Membrane</keyword>
<evidence type="ECO:0000256" key="6">
    <source>
        <dbReference type="ARBA" id="ARBA00022989"/>
    </source>
</evidence>
<sequence length="551" mass="58977">MTWSGTLRAPLIDLERPDETEWDCRGFDTPLPQGVQHVHDGNFQLVSPAPSNSIPTSKPRPETVAKRRRALLAIVCCTTVMLIEFGGGLAAHSLALVTDATHMLADVASYCIVLVSLGTASKGPSARASFGLLRAEVLCGLGSLLLIWATAGVLLYEAAWRMYDLASSDNKPRTDGPTMLGVAALGLASNLGLLLLFRGSGDKGDDSHGHSHGGGDMSTRAALVHVAGDVAQSGGVLIAAALITFDGQRWVWLDPVVTAAAAVWMLSGTLGLFREAYTVLMEASPPDIDTNELRRVLSRRADVTSIHCFHLWALAPGKLTLTAHVLCAPSCEDTDEVLEDLCKVCQYKFGIHHVTFQLVALLLVSGGASHRLNICRWRTKRSMANPPLTLGLVEPQKKSGAPASCDAGGGRRARSAAKRVITTSDYQCMSNPAPATGIAAVPDAGASTTNYGAVLVQQDNVMRQQDAALTDLSRSIGTLRTMGGQIHNELTLQSNLLDDLERGVDRTQGTLASQQGRMKKLLQKTKNNWLYCSILLLIVVLCIIIYIMLTI</sequence>
<dbReference type="PROSITE" id="PS50192">
    <property type="entry name" value="T_SNARE"/>
    <property type="match status" value="1"/>
</dbReference>
<keyword evidence="5" id="KW-0862">Zinc</keyword>
<dbReference type="Pfam" id="PF16916">
    <property type="entry name" value="ZT_dimer"/>
    <property type="match status" value="1"/>
</dbReference>
<dbReference type="PANTHER" id="PTHR11562">
    <property type="entry name" value="CATION EFFLUX PROTEIN/ ZINC TRANSPORTER"/>
    <property type="match status" value="1"/>
</dbReference>
<dbReference type="EnsemblProtists" id="EOD31451">
    <property type="protein sequence ID" value="EOD31451"/>
    <property type="gene ID" value="EMIHUDRAFT_468178"/>
</dbReference>
<dbReference type="RefSeq" id="XP_005783880.1">
    <property type="nucleotide sequence ID" value="XM_005783823.1"/>
</dbReference>
<dbReference type="NCBIfam" id="TIGR01297">
    <property type="entry name" value="CDF"/>
    <property type="match status" value="1"/>
</dbReference>
<proteinExistence type="inferred from homology"/>
<dbReference type="InterPro" id="IPR050681">
    <property type="entry name" value="CDF/SLC30A"/>
</dbReference>
<name>A0A0D3K6R6_EMIH1</name>
<feature type="transmembrane region" description="Helical" evidence="9">
    <location>
        <begin position="70"/>
        <end position="91"/>
    </location>
</feature>
<evidence type="ECO:0000256" key="1">
    <source>
        <dbReference type="ARBA" id="ARBA00004141"/>
    </source>
</evidence>
<dbReference type="Pfam" id="PF01545">
    <property type="entry name" value="Cation_efflux"/>
    <property type="match status" value="1"/>
</dbReference>
<evidence type="ECO:0000313" key="12">
    <source>
        <dbReference type="Proteomes" id="UP000013827"/>
    </source>
</evidence>
<dbReference type="SUPFAM" id="SSF58038">
    <property type="entry name" value="SNARE fusion complex"/>
    <property type="match status" value="1"/>
</dbReference>
<evidence type="ECO:0000256" key="5">
    <source>
        <dbReference type="ARBA" id="ARBA00022906"/>
    </source>
</evidence>
<dbReference type="PaxDb" id="2903-EOD31451"/>
<keyword evidence="7" id="KW-0406">Ion transport</keyword>
<dbReference type="InterPro" id="IPR027469">
    <property type="entry name" value="Cation_efflux_TMD_sf"/>
</dbReference>
<feature type="transmembrane region" description="Helical" evidence="9">
    <location>
        <begin position="132"/>
        <end position="156"/>
    </location>
</feature>
<dbReference type="GO" id="GO:0005886">
    <property type="term" value="C:plasma membrane"/>
    <property type="evidence" value="ECO:0007669"/>
    <property type="project" value="TreeGrafter"/>
</dbReference>
<dbReference type="Gene3D" id="1.20.1510.10">
    <property type="entry name" value="Cation efflux protein transmembrane domain"/>
    <property type="match status" value="1"/>
</dbReference>
<dbReference type="HOGENOM" id="CLU_494725_0_0_1"/>
<dbReference type="SMART" id="SM00397">
    <property type="entry name" value="t_SNARE"/>
    <property type="match status" value="1"/>
</dbReference>
<evidence type="ECO:0000259" key="10">
    <source>
        <dbReference type="PROSITE" id="PS50192"/>
    </source>
</evidence>
<dbReference type="KEGG" id="ehx:EMIHUDRAFT_468178"/>
<feature type="transmembrane region" description="Helical" evidence="9">
    <location>
        <begin position="222"/>
        <end position="245"/>
    </location>
</feature>
<dbReference type="eggNOG" id="KOG1482">
    <property type="taxonomic scope" value="Eukaryota"/>
</dbReference>
<dbReference type="Proteomes" id="UP000013827">
    <property type="component" value="Unassembled WGS sequence"/>
</dbReference>
<protein>
    <recommendedName>
        <fullName evidence="10">t-SNARE coiled-coil homology domain-containing protein</fullName>
    </recommendedName>
</protein>
<evidence type="ECO:0000256" key="2">
    <source>
        <dbReference type="ARBA" id="ARBA00008873"/>
    </source>
</evidence>
<reference evidence="11" key="2">
    <citation type="submission" date="2024-10" db="UniProtKB">
        <authorList>
            <consortium name="EnsemblProtists"/>
        </authorList>
    </citation>
    <scope>IDENTIFICATION</scope>
</reference>
<accession>A0A0D3K6R6</accession>